<protein>
    <submittedName>
        <fullName evidence="5">NAD-binding protein</fullName>
    </submittedName>
</protein>
<evidence type="ECO:0000313" key="6">
    <source>
        <dbReference type="Proteomes" id="UP001431181"/>
    </source>
</evidence>
<dbReference type="SUPFAM" id="SSF51735">
    <property type="entry name" value="NAD(P)-binding Rossmann-fold domains"/>
    <property type="match status" value="1"/>
</dbReference>
<dbReference type="Pfam" id="PF02254">
    <property type="entry name" value="TrkA_N"/>
    <property type="match status" value="1"/>
</dbReference>
<proteinExistence type="predicted"/>
<evidence type="ECO:0000259" key="4">
    <source>
        <dbReference type="Pfam" id="PF02254"/>
    </source>
</evidence>
<dbReference type="InterPro" id="IPR003148">
    <property type="entry name" value="RCK_N"/>
</dbReference>
<dbReference type="InterPro" id="IPR036291">
    <property type="entry name" value="NAD(P)-bd_dom_sf"/>
</dbReference>
<keyword evidence="3" id="KW-0406">Ion transport</keyword>
<keyword evidence="1" id="KW-0813">Transport</keyword>
<dbReference type="RefSeq" id="WP_265216924.1">
    <property type="nucleotide sequence ID" value="NZ_JAPEUL010000004.1"/>
</dbReference>
<name>A0ABT3KBA4_9GAMM</name>
<dbReference type="EMBL" id="JAPEUL010000004">
    <property type="protein sequence ID" value="MCW4627823.1"/>
    <property type="molecule type" value="Genomic_DNA"/>
</dbReference>
<sequence>MIDFSVKRLRALQNFGVKNYFGDATRPDLLEAAGISEASLFIITIDDAEQVTKLVKYIKATYPDLHIIARAFDNNHVYDLWASGCRDIIRENYDSSLRMGRSAFEALGISHKKAEQMINIFNQHDKVSMVEVADAHQIGVPAHENKVFIARLKKYLEEKNPQLQKAMQDIQQQTDD</sequence>
<keyword evidence="2" id="KW-0050">Antiport</keyword>
<dbReference type="Proteomes" id="UP001431181">
    <property type="component" value="Unassembled WGS sequence"/>
</dbReference>
<reference evidence="5" key="1">
    <citation type="submission" date="2022-11" db="EMBL/GenBank/DDBJ databases">
        <title>Marinomonas sp. nov., isolated from marine algae.</title>
        <authorList>
            <person name="Choi D.G."/>
            <person name="Kim J.M."/>
            <person name="Lee J.K."/>
            <person name="Baek J.H."/>
            <person name="Jeon C.O."/>
        </authorList>
    </citation>
    <scope>NUCLEOTIDE SEQUENCE</scope>
    <source>
        <strain evidence="5">KJ51-3</strain>
    </source>
</reference>
<evidence type="ECO:0000256" key="2">
    <source>
        <dbReference type="ARBA" id="ARBA00022449"/>
    </source>
</evidence>
<accession>A0ABT3KBA4</accession>
<evidence type="ECO:0000256" key="1">
    <source>
        <dbReference type="ARBA" id="ARBA00022448"/>
    </source>
</evidence>
<organism evidence="5 6">
    <name type="scientific">Marinomonas rhodophyticola</name>
    <dbReference type="NCBI Taxonomy" id="2992803"/>
    <lineage>
        <taxon>Bacteria</taxon>
        <taxon>Pseudomonadati</taxon>
        <taxon>Pseudomonadota</taxon>
        <taxon>Gammaproteobacteria</taxon>
        <taxon>Oceanospirillales</taxon>
        <taxon>Oceanospirillaceae</taxon>
        <taxon>Marinomonas</taxon>
    </lineage>
</organism>
<keyword evidence="6" id="KW-1185">Reference proteome</keyword>
<comment type="caution">
    <text evidence="5">The sequence shown here is derived from an EMBL/GenBank/DDBJ whole genome shotgun (WGS) entry which is preliminary data.</text>
</comment>
<evidence type="ECO:0000313" key="5">
    <source>
        <dbReference type="EMBL" id="MCW4627823.1"/>
    </source>
</evidence>
<dbReference type="PANTHER" id="PTHR46157:SF4">
    <property type="entry name" value="K(+) EFFLUX ANTIPORTER 3, CHLOROPLASTIC"/>
    <property type="match status" value="1"/>
</dbReference>
<dbReference type="PANTHER" id="PTHR46157">
    <property type="entry name" value="K(+) EFFLUX ANTIPORTER 3, CHLOROPLASTIC"/>
    <property type="match status" value="1"/>
</dbReference>
<dbReference type="Gene3D" id="3.40.50.720">
    <property type="entry name" value="NAD(P)-binding Rossmann-like Domain"/>
    <property type="match status" value="1"/>
</dbReference>
<feature type="domain" description="RCK N-terminal" evidence="4">
    <location>
        <begin position="2"/>
        <end position="89"/>
    </location>
</feature>
<evidence type="ECO:0000256" key="3">
    <source>
        <dbReference type="ARBA" id="ARBA00023065"/>
    </source>
</evidence>
<gene>
    <name evidence="5" type="ORF">ONZ52_01800</name>
</gene>